<comment type="similarity">
    <text evidence="2">Belongs to the DNA photolyase class-2 family.</text>
</comment>
<evidence type="ECO:0000256" key="2">
    <source>
        <dbReference type="ARBA" id="ARBA00006409"/>
    </source>
</evidence>
<dbReference type="PANTHER" id="PTHR10211:SF0">
    <property type="entry name" value="DEOXYRIBODIPYRIMIDINE PHOTO-LYASE"/>
    <property type="match status" value="1"/>
</dbReference>
<protein>
    <recommendedName>
        <fullName evidence="4">Deoxyribodipyrimidine photo-lyase</fullName>
        <ecNumber evidence="3">4.1.99.3</ecNumber>
    </recommendedName>
    <alternativeName>
        <fullName evidence="11">DNA photolyase</fullName>
    </alternativeName>
</protein>
<organism evidence="16">
    <name type="scientific">Soboliphyme baturini</name>
    <dbReference type="NCBI Taxonomy" id="241478"/>
    <lineage>
        <taxon>Eukaryota</taxon>
        <taxon>Metazoa</taxon>
        <taxon>Ecdysozoa</taxon>
        <taxon>Nematoda</taxon>
        <taxon>Enoplea</taxon>
        <taxon>Dorylaimia</taxon>
        <taxon>Dioctophymatida</taxon>
        <taxon>Dioctophymatoidea</taxon>
        <taxon>Soboliphymatidae</taxon>
        <taxon>Soboliphyme</taxon>
    </lineage>
</organism>
<dbReference type="InterPro" id="IPR014729">
    <property type="entry name" value="Rossmann-like_a/b/a_fold"/>
</dbReference>
<dbReference type="OrthoDB" id="496749at2759"/>
<dbReference type="GO" id="GO:0000719">
    <property type="term" value="P:photoreactive repair"/>
    <property type="evidence" value="ECO:0007669"/>
    <property type="project" value="TreeGrafter"/>
</dbReference>
<dbReference type="Gene3D" id="1.25.40.80">
    <property type="match status" value="1"/>
</dbReference>
<dbReference type="GO" id="GO:0003904">
    <property type="term" value="F:deoxyribodipyrimidine photo-lyase activity"/>
    <property type="evidence" value="ECO:0007669"/>
    <property type="project" value="UniProtKB-EC"/>
</dbReference>
<comment type="cofactor">
    <cofactor evidence="1">
        <name>FAD</name>
        <dbReference type="ChEBI" id="CHEBI:57692"/>
    </cofactor>
</comment>
<dbReference type="InterPro" id="IPR052219">
    <property type="entry name" value="Photolyase_Class-2"/>
</dbReference>
<evidence type="ECO:0000256" key="5">
    <source>
        <dbReference type="ARBA" id="ARBA00022630"/>
    </source>
</evidence>
<keyword evidence="10" id="KW-0456">Lyase</keyword>
<name>A0A183IK16_9BILA</name>
<reference evidence="16" key="1">
    <citation type="submission" date="2016-06" db="UniProtKB">
        <authorList>
            <consortium name="WormBaseParasite"/>
        </authorList>
    </citation>
    <scope>IDENTIFICATION</scope>
</reference>
<keyword evidence="5" id="KW-0285">Flavoprotein</keyword>
<feature type="domain" description="Photolyase/cryptochrome alpha/beta" evidence="13">
    <location>
        <begin position="26"/>
        <end position="155"/>
    </location>
</feature>
<keyword evidence="7" id="KW-0274">FAD</keyword>
<dbReference type="Gene3D" id="3.40.50.620">
    <property type="entry name" value="HUPs"/>
    <property type="match status" value="1"/>
</dbReference>
<dbReference type="FunFam" id="1.10.579.10:FF:000002">
    <property type="entry name" value="Deoxyribodipyrimidine photolyase"/>
    <property type="match status" value="1"/>
</dbReference>
<dbReference type="InterPro" id="IPR036134">
    <property type="entry name" value="Crypto/Photolyase_FAD-like_sf"/>
</dbReference>
<reference evidence="14 15" key="2">
    <citation type="submission" date="2018-11" db="EMBL/GenBank/DDBJ databases">
        <authorList>
            <consortium name="Pathogen Informatics"/>
        </authorList>
    </citation>
    <scope>NUCLEOTIDE SEQUENCE [LARGE SCALE GENOMIC DNA]</scope>
</reference>
<keyword evidence="8" id="KW-0238">DNA-binding</keyword>
<accession>A0A183IK16</accession>
<evidence type="ECO:0000313" key="16">
    <source>
        <dbReference type="WBParaSite" id="SBAD_0000413801-mRNA-1"/>
    </source>
</evidence>
<evidence type="ECO:0000256" key="10">
    <source>
        <dbReference type="ARBA" id="ARBA00023239"/>
    </source>
</evidence>
<evidence type="ECO:0000256" key="1">
    <source>
        <dbReference type="ARBA" id="ARBA00001974"/>
    </source>
</evidence>
<gene>
    <name evidence="14" type="ORF">SBAD_LOCUS3962</name>
</gene>
<dbReference type="InterPro" id="IPR036155">
    <property type="entry name" value="Crypto/Photolyase_N_sf"/>
</dbReference>
<dbReference type="PROSITE" id="PS51645">
    <property type="entry name" value="PHR_CRY_ALPHA_BETA"/>
    <property type="match status" value="1"/>
</dbReference>
<dbReference type="InterPro" id="IPR006050">
    <property type="entry name" value="DNA_photolyase_N"/>
</dbReference>
<dbReference type="Gene3D" id="1.10.579.10">
    <property type="entry name" value="DNA Cyclobutane Dipyrimidine Photolyase, subunit A, domain 3"/>
    <property type="match status" value="1"/>
</dbReference>
<evidence type="ECO:0000313" key="15">
    <source>
        <dbReference type="Proteomes" id="UP000270296"/>
    </source>
</evidence>
<keyword evidence="15" id="KW-1185">Reference proteome</keyword>
<dbReference type="WBParaSite" id="SBAD_0000413801-mRNA-1">
    <property type="protein sequence ID" value="SBAD_0000413801-mRNA-1"/>
    <property type="gene ID" value="SBAD_0000413801"/>
</dbReference>
<evidence type="ECO:0000256" key="11">
    <source>
        <dbReference type="ARBA" id="ARBA00031671"/>
    </source>
</evidence>
<sequence length="478" mass="54643">MVDGRFAVDLSLVNVLNSQPVNSTGKFVLYWVQAAPRVAYNAALEMACSLANVHKVPLFAVFVLSAGYPSANARHYTFLLEGLRQFQQKLKEERRLRLDVLQGVASEVIPELAKNCCEMVVDMGYTRIQREWYTKVAAKISCRLTQVETNVVVPVKVASDKEEFAARTIRPKLWNVAKKYLIEFPTIMPNIISLDEQIWATTSSVVDLSQELTNIIDHMKVSFEVAPVINIHGGHIAAVEMLEKFVDSRLKNYEKDRNIPGTAAQSFLSPYLHFGHLSPVEAILRVKRSQAPAAPKNAFIEELFVRRELAVNFVYYNDSYDSIKCLPAWATETLKIHEKDKRPYVYSSEQLENAQTHDIYWNACQLEMVHTGKMHGYMRMYWGKKVLEWSSTVDAAYNWILNMNDKYELDGRDPNGFAGVAWIFGKHDRPHGERAIFGKVRYMNEEGLRRKFRGSLEKYVSTCYALAGKATGIKQYMR</sequence>
<comment type="catalytic activity">
    <reaction evidence="12">
        <text>cyclobutadipyrimidine (in DNA) = 2 pyrimidine residues (in DNA).</text>
        <dbReference type="EC" id="4.1.99.3"/>
    </reaction>
</comment>
<evidence type="ECO:0000256" key="12">
    <source>
        <dbReference type="ARBA" id="ARBA00033999"/>
    </source>
</evidence>
<dbReference type="EMBL" id="UZAM01008044">
    <property type="protein sequence ID" value="VDP02910.1"/>
    <property type="molecule type" value="Genomic_DNA"/>
</dbReference>
<evidence type="ECO:0000256" key="7">
    <source>
        <dbReference type="ARBA" id="ARBA00022827"/>
    </source>
</evidence>
<proteinExistence type="inferred from homology"/>
<evidence type="ECO:0000256" key="4">
    <source>
        <dbReference type="ARBA" id="ARBA00014046"/>
    </source>
</evidence>
<evidence type="ECO:0000259" key="13">
    <source>
        <dbReference type="PROSITE" id="PS51645"/>
    </source>
</evidence>
<evidence type="ECO:0000256" key="6">
    <source>
        <dbReference type="ARBA" id="ARBA00022763"/>
    </source>
</evidence>
<dbReference type="SUPFAM" id="SSF48173">
    <property type="entry name" value="Cryptochrome/photolyase FAD-binding domain"/>
    <property type="match status" value="1"/>
</dbReference>
<dbReference type="Proteomes" id="UP000270296">
    <property type="component" value="Unassembled WGS sequence"/>
</dbReference>
<evidence type="ECO:0000313" key="14">
    <source>
        <dbReference type="EMBL" id="VDP02910.1"/>
    </source>
</evidence>
<evidence type="ECO:0000256" key="3">
    <source>
        <dbReference type="ARBA" id="ARBA00013149"/>
    </source>
</evidence>
<dbReference type="EC" id="4.1.99.3" evidence="3"/>
<keyword evidence="6" id="KW-0227">DNA damage</keyword>
<keyword evidence="9" id="KW-0234">DNA repair</keyword>
<dbReference type="GO" id="GO:0003677">
    <property type="term" value="F:DNA binding"/>
    <property type="evidence" value="ECO:0007669"/>
    <property type="project" value="UniProtKB-KW"/>
</dbReference>
<dbReference type="PANTHER" id="PTHR10211">
    <property type="entry name" value="DEOXYRIBODIPYRIMIDINE PHOTOLYASE"/>
    <property type="match status" value="1"/>
</dbReference>
<evidence type="ECO:0000256" key="8">
    <source>
        <dbReference type="ARBA" id="ARBA00023125"/>
    </source>
</evidence>
<dbReference type="SUPFAM" id="SSF52425">
    <property type="entry name" value="Cryptochrome/photolyase, N-terminal domain"/>
    <property type="match status" value="1"/>
</dbReference>
<evidence type="ECO:0000256" key="9">
    <source>
        <dbReference type="ARBA" id="ARBA00023204"/>
    </source>
</evidence>
<dbReference type="AlphaFoldDB" id="A0A183IK16"/>
<dbReference type="Pfam" id="PF00875">
    <property type="entry name" value="DNA_photolyase"/>
    <property type="match status" value="1"/>
</dbReference>